<sequence length="111" mass="12660">MTLALKRDWLVYYGFNNDPQLIGRFPKSLFTSLVVKATEIWFGGMAITNNIYGSCPADTGETNQRQRRCPNPVNLTRSSDEPRETSVGHPQPSTARQRDGHARMHERPPRF</sequence>
<accession>A0A0E0ADG5</accession>
<evidence type="ECO:0000313" key="3">
    <source>
        <dbReference type="Proteomes" id="UP000026961"/>
    </source>
</evidence>
<feature type="compositionally biased region" description="Basic and acidic residues" evidence="1">
    <location>
        <begin position="96"/>
        <end position="111"/>
    </location>
</feature>
<dbReference type="AlphaFoldDB" id="A0A0E0ADG5"/>
<reference evidence="2" key="2">
    <citation type="submission" date="2018-05" db="EMBL/GenBank/DDBJ databases">
        <title>OgluRS3 (Oryza glumaepatula Reference Sequence Version 3).</title>
        <authorList>
            <person name="Zhang J."/>
            <person name="Kudrna D."/>
            <person name="Lee S."/>
            <person name="Talag J."/>
            <person name="Welchert J."/>
            <person name="Wing R.A."/>
        </authorList>
    </citation>
    <scope>NUCLEOTIDE SEQUENCE [LARGE SCALE GENOMIC DNA]</scope>
</reference>
<dbReference type="HOGENOM" id="CLU_2162356_0_0_1"/>
<dbReference type="Gramene" id="OGLUM06G26500.1">
    <property type="protein sequence ID" value="OGLUM06G26500.1"/>
    <property type="gene ID" value="OGLUM06G26500"/>
</dbReference>
<reference evidence="2" key="1">
    <citation type="submission" date="2015-04" db="UniProtKB">
        <authorList>
            <consortium name="EnsemblPlants"/>
        </authorList>
    </citation>
    <scope>IDENTIFICATION</scope>
</reference>
<dbReference type="Proteomes" id="UP000026961">
    <property type="component" value="Chromosome 6"/>
</dbReference>
<proteinExistence type="predicted"/>
<feature type="region of interest" description="Disordered" evidence="1">
    <location>
        <begin position="57"/>
        <end position="111"/>
    </location>
</feature>
<dbReference type="EnsemblPlants" id="OGLUM06G26500.1">
    <property type="protein sequence ID" value="OGLUM06G26500.1"/>
    <property type="gene ID" value="OGLUM06G26500"/>
</dbReference>
<name>A0A0E0ADG5_9ORYZ</name>
<organism evidence="2">
    <name type="scientific">Oryza glumipatula</name>
    <dbReference type="NCBI Taxonomy" id="40148"/>
    <lineage>
        <taxon>Eukaryota</taxon>
        <taxon>Viridiplantae</taxon>
        <taxon>Streptophyta</taxon>
        <taxon>Embryophyta</taxon>
        <taxon>Tracheophyta</taxon>
        <taxon>Spermatophyta</taxon>
        <taxon>Magnoliopsida</taxon>
        <taxon>Liliopsida</taxon>
        <taxon>Poales</taxon>
        <taxon>Poaceae</taxon>
        <taxon>BOP clade</taxon>
        <taxon>Oryzoideae</taxon>
        <taxon>Oryzeae</taxon>
        <taxon>Oryzinae</taxon>
        <taxon>Oryza</taxon>
    </lineage>
</organism>
<evidence type="ECO:0000313" key="2">
    <source>
        <dbReference type="EnsemblPlants" id="OGLUM06G26500.1"/>
    </source>
</evidence>
<keyword evidence="3" id="KW-1185">Reference proteome</keyword>
<evidence type="ECO:0000256" key="1">
    <source>
        <dbReference type="SAM" id="MobiDB-lite"/>
    </source>
</evidence>
<protein>
    <submittedName>
        <fullName evidence="2">Uncharacterized protein</fullName>
    </submittedName>
</protein>